<reference evidence="2" key="1">
    <citation type="submission" date="2016-11" db="EMBL/GenBank/DDBJ databases">
        <authorList>
            <person name="Varghese N."/>
            <person name="Submissions S."/>
        </authorList>
    </citation>
    <scope>NUCLEOTIDE SEQUENCE [LARGE SCALE GENOMIC DNA]</scope>
    <source>
        <strain evidence="2">DSM 100564</strain>
    </source>
</reference>
<sequence>MSHAIESFFAAWGESNPDIRETVLRASLSDKVSYADPRTSGIIPSVDELVEYVGMYTQMAPGATARLAGLSETQNSFRATVEFRLADGRTQLGQYFIETDDQSHLCRMVGFVGLGEPE</sequence>
<dbReference type="EMBL" id="FQZQ01000004">
    <property type="protein sequence ID" value="SHI99472.1"/>
    <property type="molecule type" value="Genomic_DNA"/>
</dbReference>
<evidence type="ECO:0008006" key="3">
    <source>
        <dbReference type="Google" id="ProtNLM"/>
    </source>
</evidence>
<name>A0A1M6FP65_9RHOB</name>
<protein>
    <recommendedName>
        <fullName evidence="3">SnoaL-like domain-containing protein</fullName>
    </recommendedName>
</protein>
<evidence type="ECO:0000313" key="1">
    <source>
        <dbReference type="EMBL" id="SHI99472.1"/>
    </source>
</evidence>
<dbReference type="SUPFAM" id="SSF54427">
    <property type="entry name" value="NTF2-like"/>
    <property type="match status" value="1"/>
</dbReference>
<dbReference type="OrthoDB" id="7658823at2"/>
<dbReference type="STRING" id="1470563.SAMN05444000_104127"/>
<dbReference type="RefSeq" id="WP_073250170.1">
    <property type="nucleotide sequence ID" value="NZ_FQZQ01000004.1"/>
</dbReference>
<dbReference type="AlphaFoldDB" id="A0A1M6FP65"/>
<accession>A0A1M6FP65</accession>
<evidence type="ECO:0000313" key="2">
    <source>
        <dbReference type="Proteomes" id="UP000183982"/>
    </source>
</evidence>
<organism evidence="1 2">
    <name type="scientific">Shimia gijangensis</name>
    <dbReference type="NCBI Taxonomy" id="1470563"/>
    <lineage>
        <taxon>Bacteria</taxon>
        <taxon>Pseudomonadati</taxon>
        <taxon>Pseudomonadota</taxon>
        <taxon>Alphaproteobacteria</taxon>
        <taxon>Rhodobacterales</taxon>
        <taxon>Roseobacteraceae</taxon>
    </lineage>
</organism>
<dbReference type="InterPro" id="IPR032710">
    <property type="entry name" value="NTF2-like_dom_sf"/>
</dbReference>
<keyword evidence="2" id="KW-1185">Reference proteome</keyword>
<proteinExistence type="predicted"/>
<gene>
    <name evidence="1" type="ORF">SAMN05444000_104127</name>
</gene>
<dbReference type="Gene3D" id="3.10.450.50">
    <property type="match status" value="1"/>
</dbReference>
<dbReference type="Proteomes" id="UP000183982">
    <property type="component" value="Unassembled WGS sequence"/>
</dbReference>